<dbReference type="Gramene" id="C.cajan_29616.t">
    <property type="protein sequence ID" value="C.cajan_29616.t.cds1"/>
    <property type="gene ID" value="C.cajan_29616"/>
</dbReference>
<dbReference type="InterPro" id="IPR043502">
    <property type="entry name" value="DNA/RNA_pol_sf"/>
</dbReference>
<reference evidence="2" key="1">
    <citation type="journal article" date="2012" name="Nat. Biotechnol.">
        <title>Draft genome sequence of pigeonpea (Cajanus cajan), an orphan legume crop of resource-poor farmers.</title>
        <authorList>
            <person name="Varshney R.K."/>
            <person name="Chen W."/>
            <person name="Li Y."/>
            <person name="Bharti A.K."/>
            <person name="Saxena R.K."/>
            <person name="Schlueter J.A."/>
            <person name="Donoghue M.T."/>
            <person name="Azam S."/>
            <person name="Fan G."/>
            <person name="Whaley A.M."/>
            <person name="Farmer A.D."/>
            <person name="Sheridan J."/>
            <person name="Iwata A."/>
            <person name="Tuteja R."/>
            <person name="Penmetsa R.V."/>
            <person name="Wu W."/>
            <person name="Upadhyaya H.D."/>
            <person name="Yang S.P."/>
            <person name="Shah T."/>
            <person name="Saxena K.B."/>
            <person name="Michael T."/>
            <person name="McCombie W.R."/>
            <person name="Yang B."/>
            <person name="Zhang G."/>
            <person name="Yang H."/>
            <person name="Wang J."/>
            <person name="Spillane C."/>
            <person name="Cook D.R."/>
            <person name="May G.D."/>
            <person name="Xu X."/>
            <person name="Jackson S.A."/>
        </authorList>
    </citation>
    <scope>NUCLEOTIDE SEQUENCE [LARGE SCALE GENOMIC DNA]</scope>
</reference>
<proteinExistence type="predicted"/>
<protein>
    <submittedName>
        <fullName evidence="2">Retrovirus-related Pol polyprotein from transposon TNT 1-94</fullName>
    </submittedName>
</protein>
<organism evidence="2 3">
    <name type="scientific">Cajanus cajan</name>
    <name type="common">Pigeon pea</name>
    <name type="synonym">Cajanus indicus</name>
    <dbReference type="NCBI Taxonomy" id="3821"/>
    <lineage>
        <taxon>Eukaryota</taxon>
        <taxon>Viridiplantae</taxon>
        <taxon>Streptophyta</taxon>
        <taxon>Embryophyta</taxon>
        <taxon>Tracheophyta</taxon>
        <taxon>Spermatophyta</taxon>
        <taxon>Magnoliopsida</taxon>
        <taxon>eudicotyledons</taxon>
        <taxon>Gunneridae</taxon>
        <taxon>Pentapetalae</taxon>
        <taxon>rosids</taxon>
        <taxon>fabids</taxon>
        <taxon>Fabales</taxon>
        <taxon>Fabaceae</taxon>
        <taxon>Papilionoideae</taxon>
        <taxon>50 kb inversion clade</taxon>
        <taxon>NPAAA clade</taxon>
        <taxon>indigoferoid/millettioid clade</taxon>
        <taxon>Phaseoleae</taxon>
        <taxon>Cajanus</taxon>
    </lineage>
</organism>
<evidence type="ECO:0000313" key="2">
    <source>
        <dbReference type="EMBL" id="KYP49032.1"/>
    </source>
</evidence>
<dbReference type="SUPFAM" id="SSF56672">
    <property type="entry name" value="DNA/RNA polymerases"/>
    <property type="match status" value="1"/>
</dbReference>
<dbReference type="Pfam" id="PF07727">
    <property type="entry name" value="RVT_2"/>
    <property type="match status" value="1"/>
</dbReference>
<dbReference type="InterPro" id="IPR013103">
    <property type="entry name" value="RVT_2"/>
</dbReference>
<name>A0A151S2L3_CAJCA</name>
<keyword evidence="3" id="KW-1185">Reference proteome</keyword>
<feature type="domain" description="Reverse transcriptase Ty1/copia-type" evidence="1">
    <location>
        <begin position="2"/>
        <end position="128"/>
    </location>
</feature>
<accession>A0A151S2L3</accession>
<evidence type="ECO:0000259" key="1">
    <source>
        <dbReference type="Pfam" id="PF07727"/>
    </source>
</evidence>
<dbReference type="EMBL" id="KQ483485">
    <property type="protein sequence ID" value="KYP49032.1"/>
    <property type="molecule type" value="Genomic_DNA"/>
</dbReference>
<gene>
    <name evidence="2" type="ORF">KK1_029235</name>
</gene>
<sequence>MEIPSGYGRDVAANTVCKLKKALYGLKQSPRAWFGRFTKVMTGLGYKQSQGDHTLFFKHSKSGGVTMLLVYVDDIILTGDDKEEQQLLSQCLGKEFEIKTLGKLKYFLGIEVAHSKKGIFISQQKYITDSRRGI</sequence>
<evidence type="ECO:0000313" key="3">
    <source>
        <dbReference type="Proteomes" id="UP000075243"/>
    </source>
</evidence>
<dbReference type="Proteomes" id="UP000075243">
    <property type="component" value="Unassembled WGS sequence"/>
</dbReference>
<dbReference type="AlphaFoldDB" id="A0A151S2L3"/>